<gene>
    <name evidence="1" type="ORF">S01H1_20723</name>
</gene>
<protein>
    <recommendedName>
        <fullName evidence="2">NadR/Ttd14 AAA domain-containing protein</fullName>
    </recommendedName>
</protein>
<accession>X0ULG1</accession>
<name>X0ULG1_9ZZZZ</name>
<comment type="caution">
    <text evidence="1">The sequence shown here is derived from an EMBL/GenBank/DDBJ whole genome shotgun (WGS) entry which is preliminary data.</text>
</comment>
<dbReference type="InterPro" id="IPR027417">
    <property type="entry name" value="P-loop_NTPase"/>
</dbReference>
<dbReference type="Gene3D" id="3.40.50.300">
    <property type="entry name" value="P-loop containing nucleotide triphosphate hydrolases"/>
    <property type="match status" value="1"/>
</dbReference>
<dbReference type="EMBL" id="BARS01011385">
    <property type="protein sequence ID" value="GAF89325.1"/>
    <property type="molecule type" value="Genomic_DNA"/>
</dbReference>
<sequence>MKNKIRRICLMSGPGGGKSITSNSVRSQLAFKGYDIELVEEVIKDWTYYGRSPQSCDSYSLQGKQMEKEDIRLRSGVDLIVSDSPLFLQYFYAWYHKASMQQAMMFAT</sequence>
<organism evidence="1">
    <name type="scientific">marine sediment metagenome</name>
    <dbReference type="NCBI Taxonomy" id="412755"/>
    <lineage>
        <taxon>unclassified sequences</taxon>
        <taxon>metagenomes</taxon>
        <taxon>ecological metagenomes</taxon>
    </lineage>
</organism>
<feature type="non-terminal residue" evidence="1">
    <location>
        <position position="108"/>
    </location>
</feature>
<reference evidence="1" key="1">
    <citation type="journal article" date="2014" name="Front. Microbiol.">
        <title>High frequency of phylogenetically diverse reductive dehalogenase-homologous genes in deep subseafloor sedimentary metagenomes.</title>
        <authorList>
            <person name="Kawai M."/>
            <person name="Futagami T."/>
            <person name="Toyoda A."/>
            <person name="Takaki Y."/>
            <person name="Nishi S."/>
            <person name="Hori S."/>
            <person name="Arai W."/>
            <person name="Tsubouchi T."/>
            <person name="Morono Y."/>
            <person name="Uchiyama I."/>
            <person name="Ito T."/>
            <person name="Fujiyama A."/>
            <person name="Inagaki F."/>
            <person name="Takami H."/>
        </authorList>
    </citation>
    <scope>NUCLEOTIDE SEQUENCE</scope>
    <source>
        <strain evidence="1">Expedition CK06-06</strain>
    </source>
</reference>
<proteinExistence type="predicted"/>
<evidence type="ECO:0008006" key="2">
    <source>
        <dbReference type="Google" id="ProtNLM"/>
    </source>
</evidence>
<evidence type="ECO:0000313" key="1">
    <source>
        <dbReference type="EMBL" id="GAF89325.1"/>
    </source>
</evidence>
<dbReference type="AlphaFoldDB" id="X0ULG1"/>